<keyword evidence="3" id="KW-1185">Reference proteome</keyword>
<evidence type="ECO:0000313" key="2">
    <source>
        <dbReference type="EMBL" id="MCD7461823.1"/>
    </source>
</evidence>
<organism evidence="2 3">
    <name type="scientific">Datura stramonium</name>
    <name type="common">Jimsonweed</name>
    <name type="synonym">Common thornapple</name>
    <dbReference type="NCBI Taxonomy" id="4076"/>
    <lineage>
        <taxon>Eukaryota</taxon>
        <taxon>Viridiplantae</taxon>
        <taxon>Streptophyta</taxon>
        <taxon>Embryophyta</taxon>
        <taxon>Tracheophyta</taxon>
        <taxon>Spermatophyta</taxon>
        <taxon>Magnoliopsida</taxon>
        <taxon>eudicotyledons</taxon>
        <taxon>Gunneridae</taxon>
        <taxon>Pentapetalae</taxon>
        <taxon>asterids</taxon>
        <taxon>lamiids</taxon>
        <taxon>Solanales</taxon>
        <taxon>Solanaceae</taxon>
        <taxon>Solanoideae</taxon>
        <taxon>Datureae</taxon>
        <taxon>Datura</taxon>
    </lineage>
</organism>
<reference evidence="2 3" key="1">
    <citation type="journal article" date="2021" name="BMC Genomics">
        <title>Datura genome reveals duplications of psychoactive alkaloid biosynthetic genes and high mutation rate following tissue culture.</title>
        <authorList>
            <person name="Rajewski A."/>
            <person name="Carter-House D."/>
            <person name="Stajich J."/>
            <person name="Litt A."/>
        </authorList>
    </citation>
    <scope>NUCLEOTIDE SEQUENCE [LARGE SCALE GENOMIC DNA]</scope>
    <source>
        <strain evidence="2">AR-01</strain>
    </source>
</reference>
<dbReference type="EMBL" id="JACEIK010000757">
    <property type="protein sequence ID" value="MCD7461823.1"/>
    <property type="molecule type" value="Genomic_DNA"/>
</dbReference>
<dbReference type="Proteomes" id="UP000823775">
    <property type="component" value="Unassembled WGS sequence"/>
</dbReference>
<feature type="region of interest" description="Disordered" evidence="1">
    <location>
        <begin position="1"/>
        <end position="25"/>
    </location>
</feature>
<protein>
    <submittedName>
        <fullName evidence="2">Uncharacterized protein</fullName>
    </submittedName>
</protein>
<accession>A0ABS8SSU9</accession>
<proteinExistence type="predicted"/>
<sequence>MKAREKKKLRQEIDNQQTGIGMEANHSGIRQHKEEMQMMEKKFLARKDGVRVGNELEEGDFKMTARNHLDRQSKAFSPSYKYSGPANFVMNDSARKSHGMEKFDGALGSTLMEEN</sequence>
<evidence type="ECO:0000313" key="3">
    <source>
        <dbReference type="Proteomes" id="UP000823775"/>
    </source>
</evidence>
<comment type="caution">
    <text evidence="2">The sequence shown here is derived from an EMBL/GenBank/DDBJ whole genome shotgun (WGS) entry which is preliminary data.</text>
</comment>
<evidence type="ECO:0000256" key="1">
    <source>
        <dbReference type="SAM" id="MobiDB-lite"/>
    </source>
</evidence>
<gene>
    <name evidence="2" type="ORF">HAX54_047177</name>
</gene>
<name>A0ABS8SSU9_DATST</name>